<dbReference type="EMBL" id="CP036339">
    <property type="protein sequence ID" value="QDT73684.1"/>
    <property type="molecule type" value="Genomic_DNA"/>
</dbReference>
<dbReference type="AlphaFoldDB" id="A0A517TZ92"/>
<reference evidence="1 2" key="1">
    <citation type="submission" date="2019-02" db="EMBL/GenBank/DDBJ databases">
        <title>Deep-cultivation of Planctomycetes and their phenomic and genomic characterization uncovers novel biology.</title>
        <authorList>
            <person name="Wiegand S."/>
            <person name="Jogler M."/>
            <person name="Boedeker C."/>
            <person name="Pinto D."/>
            <person name="Vollmers J."/>
            <person name="Rivas-Marin E."/>
            <person name="Kohn T."/>
            <person name="Peeters S.H."/>
            <person name="Heuer A."/>
            <person name="Rast P."/>
            <person name="Oberbeckmann S."/>
            <person name="Bunk B."/>
            <person name="Jeske O."/>
            <person name="Meyerdierks A."/>
            <person name="Storesund J.E."/>
            <person name="Kallscheuer N."/>
            <person name="Luecker S."/>
            <person name="Lage O.M."/>
            <person name="Pohl T."/>
            <person name="Merkel B.J."/>
            <person name="Hornburger P."/>
            <person name="Mueller R.-W."/>
            <person name="Bruemmer F."/>
            <person name="Labrenz M."/>
            <person name="Spormann A.M."/>
            <person name="Op den Camp H."/>
            <person name="Overmann J."/>
            <person name="Amann R."/>
            <person name="Jetten M.S.M."/>
            <person name="Mascher T."/>
            <person name="Medema M.H."/>
            <person name="Devos D.P."/>
            <person name="Kaster A.-K."/>
            <person name="Ovreas L."/>
            <person name="Rohde M."/>
            <person name="Galperin M.Y."/>
            <person name="Jogler C."/>
        </authorList>
    </citation>
    <scope>NUCLEOTIDE SEQUENCE [LARGE SCALE GENOMIC DNA]</scope>
    <source>
        <strain evidence="1 2">I41</strain>
    </source>
</reference>
<evidence type="ECO:0000313" key="2">
    <source>
        <dbReference type="Proteomes" id="UP000317909"/>
    </source>
</evidence>
<evidence type="ECO:0000313" key="1">
    <source>
        <dbReference type="EMBL" id="QDT73684.1"/>
    </source>
</evidence>
<dbReference type="KEGG" id="llh:I41_28740"/>
<protein>
    <submittedName>
        <fullName evidence="1">Uncharacterized protein</fullName>
    </submittedName>
</protein>
<proteinExistence type="predicted"/>
<organism evidence="1 2">
    <name type="scientific">Lacipirellula limnantheis</name>
    <dbReference type="NCBI Taxonomy" id="2528024"/>
    <lineage>
        <taxon>Bacteria</taxon>
        <taxon>Pseudomonadati</taxon>
        <taxon>Planctomycetota</taxon>
        <taxon>Planctomycetia</taxon>
        <taxon>Pirellulales</taxon>
        <taxon>Lacipirellulaceae</taxon>
        <taxon>Lacipirellula</taxon>
    </lineage>
</organism>
<keyword evidence="2" id="KW-1185">Reference proteome</keyword>
<sequence>MAERNHLSLKKHSCGSDAPGCGGQVIAHSHISDTYIPVRGERLDAANVNYIP</sequence>
<dbReference type="Proteomes" id="UP000317909">
    <property type="component" value="Chromosome"/>
</dbReference>
<accession>A0A517TZ92</accession>
<name>A0A517TZ92_9BACT</name>
<gene>
    <name evidence="1" type="ORF">I41_28740</name>
</gene>